<dbReference type="PROSITE" id="PS50089">
    <property type="entry name" value="ZF_RING_2"/>
    <property type="match status" value="1"/>
</dbReference>
<dbReference type="InterPro" id="IPR001841">
    <property type="entry name" value="Znf_RING"/>
</dbReference>
<keyword evidence="5" id="KW-0812">Transmembrane</keyword>
<feature type="domain" description="RING-type" evidence="6">
    <location>
        <begin position="158"/>
        <end position="202"/>
    </location>
</feature>
<evidence type="ECO:0000256" key="5">
    <source>
        <dbReference type="SAM" id="Phobius"/>
    </source>
</evidence>
<reference evidence="7" key="1">
    <citation type="submission" date="2023-03" db="EMBL/GenBank/DDBJ databases">
        <title>Massive genome expansion in bonnet fungi (Mycena s.s.) driven by repeated elements and novel gene families across ecological guilds.</title>
        <authorList>
            <consortium name="Lawrence Berkeley National Laboratory"/>
            <person name="Harder C.B."/>
            <person name="Miyauchi S."/>
            <person name="Viragh M."/>
            <person name="Kuo A."/>
            <person name="Thoen E."/>
            <person name="Andreopoulos B."/>
            <person name="Lu D."/>
            <person name="Skrede I."/>
            <person name="Drula E."/>
            <person name="Henrissat B."/>
            <person name="Morin E."/>
            <person name="Kohler A."/>
            <person name="Barry K."/>
            <person name="LaButti K."/>
            <person name="Morin E."/>
            <person name="Salamov A."/>
            <person name="Lipzen A."/>
            <person name="Mereny Z."/>
            <person name="Hegedus B."/>
            <person name="Baldrian P."/>
            <person name="Stursova M."/>
            <person name="Weitz H."/>
            <person name="Taylor A."/>
            <person name="Grigoriev I.V."/>
            <person name="Nagy L.G."/>
            <person name="Martin F."/>
            <person name="Kauserud H."/>
        </authorList>
    </citation>
    <scope>NUCLEOTIDE SEQUENCE</scope>
    <source>
        <strain evidence="7">CBHHK182m</strain>
    </source>
</reference>
<keyword evidence="8" id="KW-1185">Reference proteome</keyword>
<evidence type="ECO:0000256" key="1">
    <source>
        <dbReference type="ARBA" id="ARBA00022723"/>
    </source>
</evidence>
<evidence type="ECO:0000256" key="4">
    <source>
        <dbReference type="PROSITE-ProRule" id="PRU00175"/>
    </source>
</evidence>
<dbReference type="GO" id="GO:0008270">
    <property type="term" value="F:zinc ion binding"/>
    <property type="evidence" value="ECO:0007669"/>
    <property type="project" value="UniProtKB-KW"/>
</dbReference>
<evidence type="ECO:0000313" key="8">
    <source>
        <dbReference type="Proteomes" id="UP001215598"/>
    </source>
</evidence>
<evidence type="ECO:0000256" key="2">
    <source>
        <dbReference type="ARBA" id="ARBA00022771"/>
    </source>
</evidence>
<keyword evidence="2 4" id="KW-0863">Zinc-finger</keyword>
<dbReference type="Gene3D" id="3.30.40.10">
    <property type="entry name" value="Zinc/RING finger domain, C3HC4 (zinc finger)"/>
    <property type="match status" value="1"/>
</dbReference>
<dbReference type="Pfam" id="PF13445">
    <property type="entry name" value="zf-RING_UBOX"/>
    <property type="match status" value="1"/>
</dbReference>
<evidence type="ECO:0000259" key="6">
    <source>
        <dbReference type="PROSITE" id="PS50089"/>
    </source>
</evidence>
<protein>
    <recommendedName>
        <fullName evidence="6">RING-type domain-containing protein</fullName>
    </recommendedName>
</protein>
<name>A0AAD7HRV1_9AGAR</name>
<dbReference type="EMBL" id="JARKIB010000183">
    <property type="protein sequence ID" value="KAJ7726895.1"/>
    <property type="molecule type" value="Genomic_DNA"/>
</dbReference>
<feature type="transmembrane region" description="Helical" evidence="5">
    <location>
        <begin position="94"/>
        <end position="111"/>
    </location>
</feature>
<keyword evidence="1" id="KW-0479">Metal-binding</keyword>
<dbReference type="AlphaFoldDB" id="A0AAD7HRV1"/>
<organism evidence="7 8">
    <name type="scientific">Mycena metata</name>
    <dbReference type="NCBI Taxonomy" id="1033252"/>
    <lineage>
        <taxon>Eukaryota</taxon>
        <taxon>Fungi</taxon>
        <taxon>Dikarya</taxon>
        <taxon>Basidiomycota</taxon>
        <taxon>Agaricomycotina</taxon>
        <taxon>Agaricomycetes</taxon>
        <taxon>Agaricomycetidae</taxon>
        <taxon>Agaricales</taxon>
        <taxon>Marasmiineae</taxon>
        <taxon>Mycenaceae</taxon>
        <taxon>Mycena</taxon>
    </lineage>
</organism>
<comment type="caution">
    <text evidence="7">The sequence shown here is derived from an EMBL/GenBank/DDBJ whole genome shotgun (WGS) entry which is preliminary data.</text>
</comment>
<proteinExistence type="predicted"/>
<dbReference type="Proteomes" id="UP001215598">
    <property type="component" value="Unassembled WGS sequence"/>
</dbReference>
<dbReference type="InterPro" id="IPR027370">
    <property type="entry name" value="Znf-RING_euk"/>
</dbReference>
<gene>
    <name evidence="7" type="ORF">B0H16DRAFT_1471152</name>
</gene>
<dbReference type="InterPro" id="IPR013083">
    <property type="entry name" value="Znf_RING/FYVE/PHD"/>
</dbReference>
<dbReference type="SMART" id="SM00184">
    <property type="entry name" value="RING"/>
    <property type="match status" value="1"/>
</dbReference>
<dbReference type="SUPFAM" id="SSF57850">
    <property type="entry name" value="RING/U-box"/>
    <property type="match status" value="1"/>
</dbReference>
<keyword evidence="5" id="KW-1133">Transmembrane helix</keyword>
<evidence type="ECO:0000256" key="3">
    <source>
        <dbReference type="ARBA" id="ARBA00022833"/>
    </source>
</evidence>
<keyword evidence="5" id="KW-0472">Membrane</keyword>
<sequence>MAFDAILASFALVAVFLGLTLYSTISSLLVGQKLPLASPPTLFSRLRDQVLLQFRDPPPIPPPVPPQTLTQRWIAHTWDVLHDSRFRVRCTSPLVLFLSVSVPIILACILVRQHRQYELALAEELEKLRVVDETLVKLRRIRDQQIQPVEAIRAALICTLCKKGYTRPYTLAPCGHTFDLPCLKRVFRAGTPGARISCPTCHAPIAGAPVLSWIVKTLADAVAKEKRESDDYPVPKGDAWKGVLVFDQPAEKPAEKLEVKGPGWGWTTRAGGRGRVEGKVSCVVLRKPFCLFLYNLELPRRYLYK</sequence>
<accession>A0AAD7HRV1</accession>
<evidence type="ECO:0000313" key="7">
    <source>
        <dbReference type="EMBL" id="KAJ7726895.1"/>
    </source>
</evidence>
<keyword evidence="3" id="KW-0862">Zinc</keyword>